<proteinExistence type="predicted"/>
<organism evidence="1 2">
    <name type="scientific">Angiostrongylus cantonensis</name>
    <name type="common">Rat lungworm</name>
    <dbReference type="NCBI Taxonomy" id="6313"/>
    <lineage>
        <taxon>Eukaryota</taxon>
        <taxon>Metazoa</taxon>
        <taxon>Ecdysozoa</taxon>
        <taxon>Nematoda</taxon>
        <taxon>Chromadorea</taxon>
        <taxon>Rhabditida</taxon>
        <taxon>Rhabditina</taxon>
        <taxon>Rhabditomorpha</taxon>
        <taxon>Strongyloidea</taxon>
        <taxon>Metastrongylidae</taxon>
        <taxon>Angiostrongylus</taxon>
    </lineage>
</organism>
<sequence>MKSRKNDMRQLDDGTLVIHFIRNLTLRFGYSTAPTSEAENVTNDNFYSPTSTAHESALDAFCSQLEDQICNEKSLYKIIAGNFSVKLATANKNELWTGKFESKDRNESGNRLHGFFSALINPLNEKM</sequence>
<reference evidence="1" key="1">
    <citation type="submission" date="2012-09" db="EMBL/GenBank/DDBJ databases">
        <authorList>
            <person name="Martin A.A."/>
        </authorList>
    </citation>
    <scope>NUCLEOTIDE SEQUENCE</scope>
</reference>
<keyword evidence="1" id="KW-1185">Reference proteome</keyword>
<dbReference type="STRING" id="6313.A0A0K0DQC3"/>
<reference evidence="2" key="2">
    <citation type="submission" date="2017-02" db="UniProtKB">
        <authorList>
            <consortium name="WormBaseParasite"/>
        </authorList>
    </citation>
    <scope>IDENTIFICATION</scope>
</reference>
<dbReference type="WBParaSite" id="ACAC_0001396201-mRNA-1">
    <property type="protein sequence ID" value="ACAC_0001396201-mRNA-1"/>
    <property type="gene ID" value="ACAC_0001396201"/>
</dbReference>
<dbReference type="Proteomes" id="UP000035642">
    <property type="component" value="Unassembled WGS sequence"/>
</dbReference>
<accession>A0A0K0DQC3</accession>
<dbReference type="AlphaFoldDB" id="A0A0K0DQC3"/>
<protein>
    <submittedName>
        <fullName evidence="2">Uncharacterized protein</fullName>
    </submittedName>
</protein>
<evidence type="ECO:0000313" key="1">
    <source>
        <dbReference type="Proteomes" id="UP000035642"/>
    </source>
</evidence>
<name>A0A0K0DQC3_ANGCA</name>
<evidence type="ECO:0000313" key="2">
    <source>
        <dbReference type="WBParaSite" id="ACAC_0001396201-mRNA-1"/>
    </source>
</evidence>